<dbReference type="Proteomes" id="UP000271469">
    <property type="component" value="Chromosome"/>
</dbReference>
<sequence>MDQNNKDELRQISEVQDRLIGMYTHRDPDEVATAVQSAYRHFDDTRVRDFVPLLVERRANSDLGGSDVMVDPAAVPPHLGE</sequence>
<name>A0A3G8JHC0_9ACTN</name>
<dbReference type="KEGG" id="gom:D7316_00487"/>
<accession>A0A3G8JHC0</accession>
<proteinExistence type="predicted"/>
<protein>
    <submittedName>
        <fullName evidence="1">Uncharacterized protein</fullName>
    </submittedName>
</protein>
<gene>
    <name evidence="1" type="ORF">D7316_00487</name>
</gene>
<dbReference type="NCBIfam" id="NF046112">
    <property type="entry name" value="MSMEG_6209_Nter"/>
    <property type="match status" value="1"/>
</dbReference>
<keyword evidence="2" id="KW-1185">Reference proteome</keyword>
<evidence type="ECO:0000313" key="2">
    <source>
        <dbReference type="Proteomes" id="UP000271469"/>
    </source>
</evidence>
<dbReference type="RefSeq" id="WP_124706875.1">
    <property type="nucleotide sequence ID" value="NZ_CP033972.1"/>
</dbReference>
<organism evidence="1 2">
    <name type="scientific">Gordonia insulae</name>
    <dbReference type="NCBI Taxonomy" id="2420509"/>
    <lineage>
        <taxon>Bacteria</taxon>
        <taxon>Bacillati</taxon>
        <taxon>Actinomycetota</taxon>
        <taxon>Actinomycetes</taxon>
        <taxon>Mycobacteriales</taxon>
        <taxon>Gordoniaceae</taxon>
        <taxon>Gordonia</taxon>
    </lineage>
</organism>
<dbReference type="AlphaFoldDB" id="A0A3G8JHC0"/>
<evidence type="ECO:0000313" key="1">
    <source>
        <dbReference type="EMBL" id="AZG43912.1"/>
    </source>
</evidence>
<reference evidence="1 2" key="1">
    <citation type="submission" date="2018-11" db="EMBL/GenBank/DDBJ databases">
        <title>Gordonia insulae sp. nov., isolated from an island soil.</title>
        <authorList>
            <person name="Kim Y.S."/>
            <person name="Kim S.B."/>
        </authorList>
    </citation>
    <scope>NUCLEOTIDE SEQUENCE [LARGE SCALE GENOMIC DNA]</scope>
    <source>
        <strain evidence="1 2">MMS17-SY073</strain>
    </source>
</reference>
<dbReference type="Gene3D" id="1.10.8.1060">
    <property type="entry name" value="Corynebacterium glutamicum thioredoxin-dependent arsenate reductase, N-terminal domain"/>
    <property type="match status" value="1"/>
</dbReference>
<dbReference type="EMBL" id="CP033972">
    <property type="protein sequence ID" value="AZG43912.1"/>
    <property type="molecule type" value="Genomic_DNA"/>
</dbReference>
<dbReference type="OrthoDB" id="4277148at2"/>